<dbReference type="GO" id="GO:0005764">
    <property type="term" value="C:lysosome"/>
    <property type="evidence" value="ECO:0007669"/>
    <property type="project" value="UniProtKB-SubCell"/>
</dbReference>
<dbReference type="GO" id="GO:1904263">
    <property type="term" value="P:positive regulation of TORC1 signaling"/>
    <property type="evidence" value="ECO:0007669"/>
    <property type="project" value="TreeGrafter"/>
</dbReference>
<evidence type="ECO:0000256" key="10">
    <source>
        <dbReference type="PROSITE-ProRule" id="PRU00221"/>
    </source>
</evidence>
<keyword evidence="4" id="KW-0813">Transport</keyword>
<dbReference type="InterPro" id="IPR015943">
    <property type="entry name" value="WD40/YVTN_repeat-like_dom_sf"/>
</dbReference>
<dbReference type="GO" id="GO:0005198">
    <property type="term" value="F:structural molecule activity"/>
    <property type="evidence" value="ECO:0007669"/>
    <property type="project" value="InterPro"/>
</dbReference>
<keyword evidence="9" id="KW-0539">Nucleus</keyword>
<keyword evidence="5 10" id="KW-0853">WD repeat</keyword>
<dbReference type="PROSITE" id="PS50082">
    <property type="entry name" value="WD_REPEATS_2"/>
    <property type="match status" value="1"/>
</dbReference>
<reference evidence="11" key="2">
    <citation type="submission" date="2022-06" db="UniProtKB">
        <authorList>
            <consortium name="EnsemblMetazoa"/>
        </authorList>
    </citation>
    <scope>IDENTIFICATION</scope>
    <source>
        <strain evidence="11">DF5081</strain>
    </source>
</reference>
<dbReference type="InterPro" id="IPR037363">
    <property type="entry name" value="Sec13/Seh1_fam"/>
</dbReference>
<dbReference type="PANTHER" id="PTHR11024">
    <property type="entry name" value="NUCLEAR PORE COMPLEX PROTEIN SEC13 / SEH1 FAMILY MEMBER"/>
    <property type="match status" value="1"/>
</dbReference>
<dbReference type="InterPro" id="IPR001680">
    <property type="entry name" value="WD40_rpt"/>
</dbReference>
<dbReference type="GO" id="GO:0035859">
    <property type="term" value="C:Seh1-associated complex"/>
    <property type="evidence" value="ECO:0007669"/>
    <property type="project" value="TreeGrafter"/>
</dbReference>
<evidence type="ECO:0000256" key="4">
    <source>
        <dbReference type="ARBA" id="ARBA00022448"/>
    </source>
</evidence>
<evidence type="ECO:0000256" key="6">
    <source>
        <dbReference type="ARBA" id="ARBA00022737"/>
    </source>
</evidence>
<comment type="similarity">
    <text evidence="3">Belongs to the WD repeat SEC13 family.</text>
</comment>
<evidence type="ECO:0000313" key="12">
    <source>
        <dbReference type="Proteomes" id="UP000005237"/>
    </source>
</evidence>
<keyword evidence="6" id="KW-0677">Repeat</keyword>
<dbReference type="InterPro" id="IPR036322">
    <property type="entry name" value="WD40_repeat_dom_sf"/>
</dbReference>
<dbReference type="GO" id="GO:0034198">
    <property type="term" value="P:cellular response to amino acid starvation"/>
    <property type="evidence" value="ECO:0007669"/>
    <property type="project" value="TreeGrafter"/>
</dbReference>
<dbReference type="Proteomes" id="UP000005237">
    <property type="component" value="Unassembled WGS sequence"/>
</dbReference>
<keyword evidence="8" id="KW-0458">Lysosome</keyword>
<dbReference type="Pfam" id="PF00400">
    <property type="entry name" value="WD40"/>
    <property type="match status" value="2"/>
</dbReference>
<evidence type="ECO:0000256" key="9">
    <source>
        <dbReference type="ARBA" id="ARBA00023242"/>
    </source>
</evidence>
<dbReference type="EnsemblMetazoa" id="CJA19177b.1">
    <property type="protein sequence ID" value="CJA19177b.1"/>
    <property type="gene ID" value="WBGene00138381"/>
</dbReference>
<evidence type="ECO:0000256" key="7">
    <source>
        <dbReference type="ARBA" id="ARBA00022927"/>
    </source>
</evidence>
<comment type="subcellular location">
    <subcellularLocation>
        <location evidence="2">Lysosome</location>
    </subcellularLocation>
    <subcellularLocation>
        <location evidence="1">Nucleus envelope</location>
    </subcellularLocation>
</comment>
<dbReference type="SMART" id="SM00320">
    <property type="entry name" value="WD40"/>
    <property type="match status" value="6"/>
</dbReference>
<evidence type="ECO:0000256" key="8">
    <source>
        <dbReference type="ARBA" id="ARBA00023228"/>
    </source>
</evidence>
<evidence type="ECO:0000256" key="3">
    <source>
        <dbReference type="ARBA" id="ARBA00010102"/>
    </source>
</evidence>
<evidence type="ECO:0000256" key="2">
    <source>
        <dbReference type="ARBA" id="ARBA00004371"/>
    </source>
</evidence>
<feature type="repeat" description="WD" evidence="10">
    <location>
        <begin position="193"/>
        <end position="216"/>
    </location>
</feature>
<keyword evidence="12" id="KW-1185">Reference proteome</keyword>
<organism evidence="11 12">
    <name type="scientific">Caenorhabditis japonica</name>
    <dbReference type="NCBI Taxonomy" id="281687"/>
    <lineage>
        <taxon>Eukaryota</taxon>
        <taxon>Metazoa</taxon>
        <taxon>Ecdysozoa</taxon>
        <taxon>Nematoda</taxon>
        <taxon>Chromadorea</taxon>
        <taxon>Rhabditida</taxon>
        <taxon>Rhabditina</taxon>
        <taxon>Rhabditomorpha</taxon>
        <taxon>Rhabditoidea</taxon>
        <taxon>Rhabditidae</taxon>
        <taxon>Peloderinae</taxon>
        <taxon>Caenorhabditis</taxon>
    </lineage>
</organism>
<dbReference type="GO" id="GO:0015031">
    <property type="term" value="P:protein transport"/>
    <property type="evidence" value="ECO:0007669"/>
    <property type="project" value="UniProtKB-KW"/>
</dbReference>
<dbReference type="GO" id="GO:0031080">
    <property type="term" value="C:nuclear pore outer ring"/>
    <property type="evidence" value="ECO:0007669"/>
    <property type="project" value="TreeGrafter"/>
</dbReference>
<keyword evidence="7" id="KW-0653">Protein transport</keyword>
<accession>A0A8R1E507</accession>
<dbReference type="Gene3D" id="2.130.10.10">
    <property type="entry name" value="YVTN repeat-like/Quinoprotein amine dehydrogenase"/>
    <property type="match status" value="1"/>
</dbReference>
<evidence type="ECO:0000256" key="1">
    <source>
        <dbReference type="ARBA" id="ARBA00004259"/>
    </source>
</evidence>
<dbReference type="PANTHER" id="PTHR11024:SF3">
    <property type="entry name" value="NUCLEOPORIN SEH1"/>
    <property type="match status" value="1"/>
</dbReference>
<evidence type="ECO:0000256" key="5">
    <source>
        <dbReference type="ARBA" id="ARBA00022574"/>
    </source>
</evidence>
<evidence type="ECO:0000313" key="11">
    <source>
        <dbReference type="EnsemblMetazoa" id="CJA19177b.1"/>
    </source>
</evidence>
<sequence>MVLIRHDIDANYDLNKRIKVMSRKFQSTIPAFCTEAIRAQRYGGLSVKYDWPGIPTRKFGRKDLKEFGNKTDWPVQAIYDIGGPELIVYYEGWTCKTMSWQSKESFESTANEMLRDSQIRKRFMNALKASIPADEMNDFVEHCPYEKMKNPRNLFWLYEDMTYFHSILNKEVGSAPIYYMSCSKSKVRPPYYAVAFDPHGRRMASCASDMTMAIWDRMPNGQWRRSAHWKCHGGAVWRVIWAHAEFGQIVATCSYDRTIVVWEEQIVRSDKDLKPKESQWIRRTIIGDHRTDVTDICFSPRHLGLMMASCNALGAVRIYEAPDIVDASRWNLIHELQAFHTRCGCVAWSLSRMHRPLIAVGSDEKKAEGTERLVIYENVDGLRKWQRIHTFKFDLPCPVTDLKFSPIAMVDCHQIAIAAGDIHVYNLKVARHAILEEDGAENPIQLADYQNVKVALLGDQRKAWRIRYNLMGSVISSTSHDGTLRSWKSLFVNQWVKLSEMNVDDYVPSPDDVRAIIASKSHKSRSENHPTQLDRVYS</sequence>
<reference evidence="12" key="1">
    <citation type="submission" date="2010-08" db="EMBL/GenBank/DDBJ databases">
        <authorList>
            <consortium name="Caenorhabditis japonica Sequencing Consortium"/>
            <person name="Wilson R.K."/>
        </authorList>
    </citation>
    <scope>NUCLEOTIDE SEQUENCE [LARGE SCALE GENOMIC DNA]</scope>
    <source>
        <strain evidence="12">DF5081</strain>
    </source>
</reference>
<protein>
    <submittedName>
        <fullName evidence="11">WD_REPEATS_REGION domain-containing protein</fullName>
    </submittedName>
</protein>
<dbReference type="SUPFAM" id="SSF50978">
    <property type="entry name" value="WD40 repeat-like"/>
    <property type="match status" value="1"/>
</dbReference>
<dbReference type="AlphaFoldDB" id="A0A8R1E507"/>
<proteinExistence type="inferred from homology"/>
<name>A0A8R1E507_CAEJA</name>